<name>A0A1X2G5A9_9FUNG</name>
<accession>A0A1X2G5A9</accession>
<reference evidence="1 2" key="1">
    <citation type="submission" date="2016-07" db="EMBL/GenBank/DDBJ databases">
        <title>Pervasive Adenine N6-methylation of Active Genes in Fungi.</title>
        <authorList>
            <consortium name="DOE Joint Genome Institute"/>
            <person name="Mondo S.J."/>
            <person name="Dannebaum R.O."/>
            <person name="Kuo R.C."/>
            <person name="Labutti K."/>
            <person name="Haridas S."/>
            <person name="Kuo A."/>
            <person name="Salamov A."/>
            <person name="Ahrendt S.R."/>
            <person name="Lipzen A."/>
            <person name="Sullivan W."/>
            <person name="Andreopoulos W.B."/>
            <person name="Clum A."/>
            <person name="Lindquist E."/>
            <person name="Daum C."/>
            <person name="Ramamoorthy G.K."/>
            <person name="Gryganskyi A."/>
            <person name="Culley D."/>
            <person name="Magnuson J.K."/>
            <person name="James T.Y."/>
            <person name="O'Malley M.A."/>
            <person name="Stajich J.E."/>
            <person name="Spatafora J.W."/>
            <person name="Visel A."/>
            <person name="Grigoriev I.V."/>
        </authorList>
    </citation>
    <scope>NUCLEOTIDE SEQUENCE [LARGE SCALE GENOMIC DNA]</scope>
    <source>
        <strain evidence="1 2">NRRL 3301</strain>
    </source>
</reference>
<dbReference type="STRING" id="101127.A0A1X2G5A9"/>
<dbReference type="EMBL" id="MCGT01000043">
    <property type="protein sequence ID" value="ORX45322.1"/>
    <property type="molecule type" value="Genomic_DNA"/>
</dbReference>
<protein>
    <submittedName>
        <fullName evidence="1">Uncharacterized protein</fullName>
    </submittedName>
</protein>
<organism evidence="1 2">
    <name type="scientific">Hesseltinella vesiculosa</name>
    <dbReference type="NCBI Taxonomy" id="101127"/>
    <lineage>
        <taxon>Eukaryota</taxon>
        <taxon>Fungi</taxon>
        <taxon>Fungi incertae sedis</taxon>
        <taxon>Mucoromycota</taxon>
        <taxon>Mucoromycotina</taxon>
        <taxon>Mucoromycetes</taxon>
        <taxon>Mucorales</taxon>
        <taxon>Cunninghamellaceae</taxon>
        <taxon>Hesseltinella</taxon>
    </lineage>
</organism>
<feature type="non-terminal residue" evidence="1">
    <location>
        <position position="1"/>
    </location>
</feature>
<gene>
    <name evidence="1" type="ORF">DM01DRAFT_1269563</name>
</gene>
<keyword evidence="2" id="KW-1185">Reference proteome</keyword>
<dbReference type="AlphaFoldDB" id="A0A1X2G5A9"/>
<dbReference type="Proteomes" id="UP000242146">
    <property type="component" value="Unassembled WGS sequence"/>
</dbReference>
<feature type="non-terminal residue" evidence="1">
    <location>
        <position position="171"/>
    </location>
</feature>
<evidence type="ECO:0000313" key="2">
    <source>
        <dbReference type="Proteomes" id="UP000242146"/>
    </source>
</evidence>
<proteinExistence type="predicted"/>
<comment type="caution">
    <text evidence="1">The sequence shown here is derived from an EMBL/GenBank/DDBJ whole genome shotgun (WGS) entry which is preliminary data.</text>
</comment>
<evidence type="ECO:0000313" key="1">
    <source>
        <dbReference type="EMBL" id="ORX45322.1"/>
    </source>
</evidence>
<dbReference type="OrthoDB" id="2440573at2759"/>
<sequence>VYAPSSLLQQPELLSVLKQPLQHDCKDAILHACNVMAKTDKEKTKTLALVEAMDLMPFALLDADGNEHNALAHTTVIEDLISRSPTISPILPTKRAFFDIDQDVNMACSNCSPPPPTFLCSVLSTSPYRRLLNTRSFIELTNDHCEPLNYDWSLHPHMKHVAAQLLAGCIL</sequence>